<organism evidence="1 2">
    <name type="scientific">Babesia ovata</name>
    <dbReference type="NCBI Taxonomy" id="189622"/>
    <lineage>
        <taxon>Eukaryota</taxon>
        <taxon>Sar</taxon>
        <taxon>Alveolata</taxon>
        <taxon>Apicomplexa</taxon>
        <taxon>Aconoidasida</taxon>
        <taxon>Piroplasmida</taxon>
        <taxon>Babesiidae</taxon>
        <taxon>Babesia</taxon>
    </lineage>
</organism>
<reference evidence="1 2" key="1">
    <citation type="journal article" date="2017" name="BMC Genomics">
        <title>Whole-genome assembly of Babesia ovata and comparative genomics between closely related pathogens.</title>
        <authorList>
            <person name="Yamagishi J."/>
            <person name="Asada M."/>
            <person name="Hakimi H."/>
            <person name="Tanaka T.Q."/>
            <person name="Sugimoto C."/>
            <person name="Kawazu S."/>
        </authorList>
    </citation>
    <scope>NUCLEOTIDE SEQUENCE [LARGE SCALE GENOMIC DNA]</scope>
    <source>
        <strain evidence="1 2">Miyake</strain>
    </source>
</reference>
<protein>
    <submittedName>
        <fullName evidence="1">NPL P60 family secreted protein, putative</fullName>
    </submittedName>
</protein>
<gene>
    <name evidence="1" type="ORF">BOVATA_016630</name>
</gene>
<dbReference type="GeneID" id="39873940"/>
<evidence type="ECO:0000313" key="1">
    <source>
        <dbReference type="EMBL" id="GBE60170.1"/>
    </source>
</evidence>
<dbReference type="AlphaFoldDB" id="A0A2H6KB05"/>
<sequence length="460" mass="51479">MAISHNPGENGATEAISHGSSTAPRGCGFILSSGSWLVLNASLSSLALSHCLSLLLGVVPGARAIGVHAIGPALVQVAEEDDVVTEARQPVHPRHLDQERRHVIHESVQRFVDQSAPREVVHRLQLVVDVNLRSHHDETEGVDGTRSNRNEVRVPRLVLFVEQRVDRVRHHARKHHHAHVLDGLLVVLLGVGLDVVLHTIYKIHIDTNVCIAELDEGELALHLDLNRLGHLPGRSSHADTHLEQYQPRHVLAVEHVQRNDNVADEADHHRERREALHGVVLVPELDVVLQSEEREDAVQQNERAGEDQHVDVGRHQRALEHLELLRGLVAQDSAGLNVGLELRRHEEVQQRVVHSLRRVHFVILEVNVTGTAYVRRLLVHQVHVEARNPVLAQLLFLLSRRFGVGADEAHLLAALHRAHSGEWERSYDHMPIEALFEGGKVERRAACCVRLVRDQKDDGV</sequence>
<comment type="caution">
    <text evidence="1">The sequence shown here is derived from an EMBL/GenBank/DDBJ whole genome shotgun (WGS) entry which is preliminary data.</text>
</comment>
<dbReference type="VEuPathDB" id="PiroplasmaDB:BOVATA_016630"/>
<proteinExistence type="predicted"/>
<evidence type="ECO:0000313" key="2">
    <source>
        <dbReference type="Proteomes" id="UP000236319"/>
    </source>
</evidence>
<keyword evidence="2" id="KW-1185">Reference proteome</keyword>
<name>A0A2H6KB05_9APIC</name>
<dbReference type="EMBL" id="BDSA01000002">
    <property type="protein sequence ID" value="GBE60170.1"/>
    <property type="molecule type" value="Genomic_DNA"/>
</dbReference>
<dbReference type="RefSeq" id="XP_028866413.1">
    <property type="nucleotide sequence ID" value="XM_029010580.1"/>
</dbReference>
<accession>A0A2H6KB05</accession>
<dbReference type="Proteomes" id="UP000236319">
    <property type="component" value="Unassembled WGS sequence"/>
</dbReference>